<feature type="compositionally biased region" description="Polar residues" evidence="1">
    <location>
        <begin position="84"/>
        <end position="93"/>
    </location>
</feature>
<feature type="chain" id="PRO_5025446819" evidence="2">
    <location>
        <begin position="27"/>
        <end position="93"/>
    </location>
</feature>
<name>A0A6B0U8S9_IXORI</name>
<evidence type="ECO:0000313" key="3">
    <source>
        <dbReference type="EMBL" id="MXU86801.1"/>
    </source>
</evidence>
<proteinExistence type="predicted"/>
<evidence type="ECO:0000256" key="1">
    <source>
        <dbReference type="SAM" id="MobiDB-lite"/>
    </source>
</evidence>
<reference evidence="3" key="1">
    <citation type="submission" date="2019-12" db="EMBL/GenBank/DDBJ databases">
        <title>An insight into the sialome of adult female Ixodes ricinus ticks feeding for 6 days.</title>
        <authorList>
            <person name="Perner J."/>
            <person name="Ribeiro J.M.C."/>
        </authorList>
    </citation>
    <scope>NUCLEOTIDE SEQUENCE</scope>
    <source>
        <strain evidence="3">Semi-engorged</strain>
        <tissue evidence="3">Salivary glands</tissue>
    </source>
</reference>
<feature type="signal peptide" evidence="2">
    <location>
        <begin position="1"/>
        <end position="26"/>
    </location>
</feature>
<accession>A0A6B0U8S9</accession>
<protein>
    <submittedName>
        <fullName evidence="3">Putative secreted protein</fullName>
    </submittedName>
</protein>
<dbReference type="EMBL" id="GIFC01004718">
    <property type="protein sequence ID" value="MXU86801.1"/>
    <property type="molecule type" value="Transcribed_RNA"/>
</dbReference>
<organism evidence="3">
    <name type="scientific">Ixodes ricinus</name>
    <name type="common">Common tick</name>
    <name type="synonym">Acarus ricinus</name>
    <dbReference type="NCBI Taxonomy" id="34613"/>
    <lineage>
        <taxon>Eukaryota</taxon>
        <taxon>Metazoa</taxon>
        <taxon>Ecdysozoa</taxon>
        <taxon>Arthropoda</taxon>
        <taxon>Chelicerata</taxon>
        <taxon>Arachnida</taxon>
        <taxon>Acari</taxon>
        <taxon>Parasitiformes</taxon>
        <taxon>Ixodida</taxon>
        <taxon>Ixodoidea</taxon>
        <taxon>Ixodidae</taxon>
        <taxon>Ixodinae</taxon>
        <taxon>Ixodes</taxon>
    </lineage>
</organism>
<feature type="region of interest" description="Disordered" evidence="1">
    <location>
        <begin position="64"/>
        <end position="93"/>
    </location>
</feature>
<evidence type="ECO:0000256" key="2">
    <source>
        <dbReference type="SAM" id="SignalP"/>
    </source>
</evidence>
<sequence>MSRPLHLSSTSVSFFFFFRFLGPLSSVLVGSSIESVGFGISPDIFSLSPYRSELVRRIGRLAEEGSRKRTSGIDVQKEAERRGGQQQWRASGA</sequence>
<dbReference type="AlphaFoldDB" id="A0A6B0U8S9"/>
<keyword evidence="2" id="KW-0732">Signal</keyword>